<evidence type="ECO:0000313" key="2">
    <source>
        <dbReference type="EMBL" id="KAJ3573365.1"/>
    </source>
</evidence>
<dbReference type="EMBL" id="JANIEX010000105">
    <property type="protein sequence ID" value="KAJ3573365.1"/>
    <property type="molecule type" value="Genomic_DNA"/>
</dbReference>
<sequence>MPILRKNNNRDENMMAPTGAGTGTGTGIGTTGHHYQGAPGIDRSGITPVDQPMTGDYATGDTTNPDYLPPNVSGTGYGTGGTQRPGATGIHGYEGHGFNEPPPSTNPMGTAGMQQPTVPPSGTLNNEYQSHGGKSQRITGKIESAIGTAIGSDTLKAKGLQKEREANAMKVQGRELAEAERLEREAIMRRDRAVAHGAHPANKDLGAGMNTNTRNYP</sequence>
<comment type="caution">
    <text evidence="2">The sequence shown here is derived from an EMBL/GenBank/DDBJ whole genome shotgun (WGS) entry which is preliminary data.</text>
</comment>
<name>A0AAD5VYC2_9AGAR</name>
<evidence type="ECO:0000256" key="1">
    <source>
        <dbReference type="SAM" id="MobiDB-lite"/>
    </source>
</evidence>
<accession>A0AAD5VYC2</accession>
<keyword evidence="3" id="KW-1185">Reference proteome</keyword>
<evidence type="ECO:0000313" key="3">
    <source>
        <dbReference type="Proteomes" id="UP001213000"/>
    </source>
</evidence>
<protein>
    <submittedName>
        <fullName evidence="2">Uncharacterized protein</fullName>
    </submittedName>
</protein>
<dbReference type="Proteomes" id="UP001213000">
    <property type="component" value="Unassembled WGS sequence"/>
</dbReference>
<organism evidence="2 3">
    <name type="scientific">Leucocoprinus birnbaumii</name>
    <dbReference type="NCBI Taxonomy" id="56174"/>
    <lineage>
        <taxon>Eukaryota</taxon>
        <taxon>Fungi</taxon>
        <taxon>Dikarya</taxon>
        <taxon>Basidiomycota</taxon>
        <taxon>Agaricomycotina</taxon>
        <taxon>Agaricomycetes</taxon>
        <taxon>Agaricomycetidae</taxon>
        <taxon>Agaricales</taxon>
        <taxon>Agaricineae</taxon>
        <taxon>Agaricaceae</taxon>
        <taxon>Leucocoprinus</taxon>
    </lineage>
</organism>
<reference evidence="2" key="1">
    <citation type="submission" date="2022-07" db="EMBL/GenBank/DDBJ databases">
        <title>Genome Sequence of Leucocoprinus birnbaumii.</title>
        <authorList>
            <person name="Buettner E."/>
        </authorList>
    </citation>
    <scope>NUCLEOTIDE SEQUENCE</scope>
    <source>
        <strain evidence="2">VT141</strain>
    </source>
</reference>
<feature type="compositionally biased region" description="Gly residues" evidence="1">
    <location>
        <begin position="20"/>
        <end position="30"/>
    </location>
</feature>
<feature type="region of interest" description="Disordered" evidence="1">
    <location>
        <begin position="1"/>
        <end position="85"/>
    </location>
</feature>
<feature type="region of interest" description="Disordered" evidence="1">
    <location>
        <begin position="193"/>
        <end position="217"/>
    </location>
</feature>
<gene>
    <name evidence="2" type="ORF">NP233_g2463</name>
</gene>
<dbReference type="AlphaFoldDB" id="A0AAD5VYC2"/>
<proteinExistence type="predicted"/>